<reference evidence="1" key="1">
    <citation type="submission" date="2014-11" db="EMBL/GenBank/DDBJ databases">
        <authorList>
            <person name="Amaro Gonzalez C."/>
        </authorList>
    </citation>
    <scope>NUCLEOTIDE SEQUENCE</scope>
</reference>
<dbReference type="EMBL" id="GBXM01063704">
    <property type="protein sequence ID" value="JAH44873.1"/>
    <property type="molecule type" value="Transcribed_RNA"/>
</dbReference>
<name>A0A0E9SWH6_ANGAN</name>
<accession>A0A0E9SWH6</accession>
<sequence>MCTHTHTHAFGVCTYQNLLRPLTFFALFILHAFSPPCG</sequence>
<protein>
    <submittedName>
        <fullName evidence="1">Uncharacterized protein</fullName>
    </submittedName>
</protein>
<evidence type="ECO:0000313" key="1">
    <source>
        <dbReference type="EMBL" id="JAH44873.1"/>
    </source>
</evidence>
<proteinExistence type="predicted"/>
<dbReference type="AlphaFoldDB" id="A0A0E9SWH6"/>
<reference evidence="1" key="2">
    <citation type="journal article" date="2015" name="Fish Shellfish Immunol.">
        <title>Early steps in the European eel (Anguilla anguilla)-Vibrio vulnificus interaction in the gills: Role of the RtxA13 toxin.</title>
        <authorList>
            <person name="Callol A."/>
            <person name="Pajuelo D."/>
            <person name="Ebbesson L."/>
            <person name="Teles M."/>
            <person name="MacKenzie S."/>
            <person name="Amaro C."/>
        </authorList>
    </citation>
    <scope>NUCLEOTIDE SEQUENCE</scope>
</reference>
<organism evidence="1">
    <name type="scientific">Anguilla anguilla</name>
    <name type="common">European freshwater eel</name>
    <name type="synonym">Muraena anguilla</name>
    <dbReference type="NCBI Taxonomy" id="7936"/>
    <lineage>
        <taxon>Eukaryota</taxon>
        <taxon>Metazoa</taxon>
        <taxon>Chordata</taxon>
        <taxon>Craniata</taxon>
        <taxon>Vertebrata</taxon>
        <taxon>Euteleostomi</taxon>
        <taxon>Actinopterygii</taxon>
        <taxon>Neopterygii</taxon>
        <taxon>Teleostei</taxon>
        <taxon>Anguilliformes</taxon>
        <taxon>Anguillidae</taxon>
        <taxon>Anguilla</taxon>
    </lineage>
</organism>